<dbReference type="InterPro" id="IPR000836">
    <property type="entry name" value="PRTase_dom"/>
</dbReference>
<dbReference type="PANTHER" id="PTHR47505:SF1">
    <property type="entry name" value="DNA UTILIZATION PROTEIN YHGH"/>
    <property type="match status" value="1"/>
</dbReference>
<dbReference type="Gene3D" id="3.40.50.2020">
    <property type="match status" value="1"/>
</dbReference>
<evidence type="ECO:0000256" key="1">
    <source>
        <dbReference type="ARBA" id="ARBA00008007"/>
    </source>
</evidence>
<evidence type="ECO:0000313" key="3">
    <source>
        <dbReference type="EMBL" id="AVO49976.1"/>
    </source>
</evidence>
<dbReference type="RefSeq" id="WP_106684403.1">
    <property type="nucleotide sequence ID" value="NZ_CP027667.1"/>
</dbReference>
<gene>
    <name evidence="3" type="ORF">C6568_12485</name>
</gene>
<proteinExistence type="inferred from homology"/>
<dbReference type="OrthoDB" id="9793412at2"/>
<dbReference type="SUPFAM" id="SSF53271">
    <property type="entry name" value="PRTase-like"/>
    <property type="match status" value="1"/>
</dbReference>
<organism evidence="3 4">
    <name type="scientific">Melaminivora suipulveris</name>
    <dbReference type="NCBI Taxonomy" id="2109913"/>
    <lineage>
        <taxon>Bacteria</taxon>
        <taxon>Pseudomonadati</taxon>
        <taxon>Pseudomonadota</taxon>
        <taxon>Betaproteobacteria</taxon>
        <taxon>Burkholderiales</taxon>
        <taxon>Comamonadaceae</taxon>
        <taxon>Melaminivora</taxon>
    </lineage>
</organism>
<sequence>MPDAWLRTALWRRLARRFAAAVPGQCALCHAWPAQPLCQACCARFAAERPRCRTCACALPQGVAQCGACLRQPPPLDACIAAVDYGYPWAEIALRLKFRGQPGWAAPLARLMQAAPGAAALLGQADVLLPVPLSRERLRQRGYNQAWQLARHLERGPAARLRADMLLRLHDTAAQSGLTRAERLRNLRGAFVPDPLAAPALAGRRIVLIDDVMTTGATLHAAALALRAAGAARVDALVLARTPDRND</sequence>
<dbReference type="AlphaFoldDB" id="A0A2R3QDW6"/>
<dbReference type="InterPro" id="IPR051910">
    <property type="entry name" value="ComF/GntX_DNA_util-trans"/>
</dbReference>
<evidence type="ECO:0000259" key="2">
    <source>
        <dbReference type="Pfam" id="PF00156"/>
    </source>
</evidence>
<protein>
    <submittedName>
        <fullName evidence="3">ComF family protein</fullName>
    </submittedName>
</protein>
<accession>A0A2R3QDW6</accession>
<dbReference type="InterPro" id="IPR029057">
    <property type="entry name" value="PRTase-like"/>
</dbReference>
<feature type="domain" description="Phosphoribosyltransferase" evidence="2">
    <location>
        <begin position="196"/>
        <end position="244"/>
    </location>
</feature>
<dbReference type="Pfam" id="PF00156">
    <property type="entry name" value="Pribosyltran"/>
    <property type="match status" value="1"/>
</dbReference>
<dbReference type="CDD" id="cd06223">
    <property type="entry name" value="PRTases_typeI"/>
    <property type="match status" value="1"/>
</dbReference>
<name>A0A2R3QDW6_9BURK</name>
<dbReference type="KEGG" id="mela:C6568_12485"/>
<comment type="similarity">
    <text evidence="1">Belongs to the ComF/GntX family.</text>
</comment>
<dbReference type="EMBL" id="CP027667">
    <property type="protein sequence ID" value="AVO49976.1"/>
    <property type="molecule type" value="Genomic_DNA"/>
</dbReference>
<reference evidence="3 4" key="1">
    <citation type="submission" date="2018-03" db="EMBL/GenBank/DDBJ databases">
        <title>Genome sequencing of Melaminivora sp.</title>
        <authorList>
            <person name="Kim S.-J."/>
            <person name="Heo J."/>
            <person name="Ahn J.-H."/>
            <person name="Kwon S.-W."/>
        </authorList>
    </citation>
    <scope>NUCLEOTIDE SEQUENCE [LARGE SCALE GENOMIC DNA]</scope>
    <source>
        <strain evidence="3 4">SC2-9</strain>
    </source>
</reference>
<keyword evidence="4" id="KW-1185">Reference proteome</keyword>
<dbReference type="Proteomes" id="UP000237925">
    <property type="component" value="Chromosome"/>
</dbReference>
<dbReference type="PANTHER" id="PTHR47505">
    <property type="entry name" value="DNA UTILIZATION PROTEIN YHGH"/>
    <property type="match status" value="1"/>
</dbReference>
<evidence type="ECO:0000313" key="4">
    <source>
        <dbReference type="Proteomes" id="UP000237925"/>
    </source>
</evidence>